<dbReference type="STRING" id="1168221.R7Z4I6"/>
<dbReference type="AlphaFoldDB" id="R7Z4I6"/>
<accession>R7Z4I6</accession>
<evidence type="ECO:0000313" key="2">
    <source>
        <dbReference type="Proteomes" id="UP000016924"/>
    </source>
</evidence>
<dbReference type="HOGENOM" id="CLU_2196816_0_0_1"/>
<dbReference type="Proteomes" id="UP000016924">
    <property type="component" value="Unassembled WGS sequence"/>
</dbReference>
<proteinExistence type="predicted"/>
<gene>
    <name evidence="1" type="ORF">W97_08390</name>
</gene>
<organism evidence="1 2">
    <name type="scientific">Coniosporium apollinis (strain CBS 100218)</name>
    <name type="common">Rock-inhabiting black yeast</name>
    <dbReference type="NCBI Taxonomy" id="1168221"/>
    <lineage>
        <taxon>Eukaryota</taxon>
        <taxon>Fungi</taxon>
        <taxon>Dikarya</taxon>
        <taxon>Ascomycota</taxon>
        <taxon>Pezizomycotina</taxon>
        <taxon>Dothideomycetes</taxon>
        <taxon>Dothideomycetes incertae sedis</taxon>
        <taxon>Coniosporium</taxon>
    </lineage>
</organism>
<dbReference type="GeneID" id="19905701"/>
<keyword evidence="2" id="KW-1185">Reference proteome</keyword>
<dbReference type="OrthoDB" id="5416378at2759"/>
<dbReference type="EMBL" id="JH767606">
    <property type="protein sequence ID" value="EON69077.1"/>
    <property type="molecule type" value="Genomic_DNA"/>
</dbReference>
<evidence type="ECO:0000313" key="1">
    <source>
        <dbReference type="EMBL" id="EON69077.1"/>
    </source>
</evidence>
<dbReference type="RefSeq" id="XP_007784394.1">
    <property type="nucleotide sequence ID" value="XM_007786204.1"/>
</dbReference>
<name>R7Z4I6_CONA1</name>
<reference evidence="2" key="1">
    <citation type="submission" date="2012-06" db="EMBL/GenBank/DDBJ databases">
        <title>The genome sequence of Coniosporium apollinis CBS 100218.</title>
        <authorList>
            <consortium name="The Broad Institute Genome Sequencing Platform"/>
            <person name="Cuomo C."/>
            <person name="Gorbushina A."/>
            <person name="Noack S."/>
            <person name="Walker B."/>
            <person name="Young S.K."/>
            <person name="Zeng Q."/>
            <person name="Gargeya S."/>
            <person name="Fitzgerald M."/>
            <person name="Haas B."/>
            <person name="Abouelleil A."/>
            <person name="Alvarado L."/>
            <person name="Arachchi H.M."/>
            <person name="Berlin A.M."/>
            <person name="Chapman S.B."/>
            <person name="Goldberg J."/>
            <person name="Griggs A."/>
            <person name="Gujja S."/>
            <person name="Hansen M."/>
            <person name="Howarth C."/>
            <person name="Imamovic A."/>
            <person name="Larimer J."/>
            <person name="McCowan C."/>
            <person name="Montmayeur A."/>
            <person name="Murphy C."/>
            <person name="Neiman D."/>
            <person name="Pearson M."/>
            <person name="Priest M."/>
            <person name="Roberts A."/>
            <person name="Saif S."/>
            <person name="Shea T."/>
            <person name="Sisk P."/>
            <person name="Sykes S."/>
            <person name="Wortman J."/>
            <person name="Nusbaum C."/>
            <person name="Birren B."/>
        </authorList>
    </citation>
    <scope>NUCLEOTIDE SEQUENCE [LARGE SCALE GENOMIC DNA]</scope>
    <source>
        <strain evidence="2">CBS 100218</strain>
    </source>
</reference>
<protein>
    <submittedName>
        <fullName evidence="1">Uncharacterized protein</fullName>
    </submittedName>
</protein>
<sequence length="108" mass="11628">MEFAVHPAATTAPAPTSAFLSDFRSVLKLNGCGNLFGVDTINKGTWVEMKIGGASVVLPDKNTGGLDDDMYIPVTFAFDQQEPTFRVHGKCGVDHKHTSKPKPKPTPK</sequence>